<evidence type="ECO:0000313" key="3">
    <source>
        <dbReference type="EMBL" id="MFD1205505.1"/>
    </source>
</evidence>
<dbReference type="InterPro" id="IPR018520">
    <property type="entry name" value="UPP_synth-like_CS"/>
</dbReference>
<feature type="binding site" evidence="2">
    <location>
        <begin position="56"/>
        <end position="58"/>
    </location>
    <ligand>
        <name>substrate</name>
    </ligand>
</feature>
<organism evidence="3 4">
    <name type="scientific">Sporosarcina contaminans</name>
    <dbReference type="NCBI Taxonomy" id="633403"/>
    <lineage>
        <taxon>Bacteria</taxon>
        <taxon>Bacillati</taxon>
        <taxon>Bacillota</taxon>
        <taxon>Bacilli</taxon>
        <taxon>Bacillales</taxon>
        <taxon>Caryophanaceae</taxon>
        <taxon>Sporosarcina</taxon>
    </lineage>
</organism>
<gene>
    <name evidence="3" type="ORF">ACFQ38_10385</name>
</gene>
<dbReference type="PANTHER" id="PTHR10291">
    <property type="entry name" value="DEHYDRODOLICHYL DIPHOSPHATE SYNTHASE FAMILY MEMBER"/>
    <property type="match status" value="1"/>
</dbReference>
<comment type="cofactor">
    <cofactor evidence="2">
        <name>Mg(2+)</name>
        <dbReference type="ChEBI" id="CHEBI:18420"/>
    </cofactor>
    <text evidence="2">Binds 2 magnesium ions per subunit.</text>
</comment>
<feature type="binding site" evidence="2">
    <location>
        <position position="24"/>
    </location>
    <ligand>
        <name>substrate</name>
    </ligand>
</feature>
<dbReference type="PROSITE" id="PS01066">
    <property type="entry name" value="UPP_SYNTHASE"/>
    <property type="match status" value="1"/>
</dbReference>
<feature type="binding site" evidence="2">
    <location>
        <position position="16"/>
    </location>
    <ligand>
        <name>substrate</name>
    </ligand>
</feature>
<evidence type="ECO:0000256" key="2">
    <source>
        <dbReference type="HAMAP-Rule" id="MF_01139"/>
    </source>
</evidence>
<dbReference type="Proteomes" id="UP001597231">
    <property type="component" value="Unassembled WGS sequence"/>
</dbReference>
<dbReference type="GO" id="GO:0016740">
    <property type="term" value="F:transferase activity"/>
    <property type="evidence" value="ECO:0007669"/>
    <property type="project" value="UniProtKB-KW"/>
</dbReference>
<dbReference type="HAMAP" id="MF_01139">
    <property type="entry name" value="ISPT"/>
    <property type="match status" value="1"/>
</dbReference>
<dbReference type="RefSeq" id="WP_336824719.1">
    <property type="nucleotide sequence ID" value="NZ_JBHTLT010000047.1"/>
</dbReference>
<proteinExistence type="inferred from homology"/>
<name>A0ABW3TXM4_9BACL</name>
<dbReference type="InterPro" id="IPR001441">
    <property type="entry name" value="UPP_synth-like"/>
</dbReference>
<keyword evidence="2" id="KW-0460">Magnesium</keyword>
<keyword evidence="2" id="KW-0479">Metal-binding</keyword>
<evidence type="ECO:0000256" key="1">
    <source>
        <dbReference type="ARBA" id="ARBA00022679"/>
    </source>
</evidence>
<comment type="caution">
    <text evidence="3">The sequence shown here is derived from an EMBL/GenBank/DDBJ whole genome shotgun (WGS) entry which is preliminary data.</text>
</comment>
<comment type="function">
    <text evidence="2">Catalyzes the condensation of isopentenyl diphosphate (IPP) with allylic pyrophosphates generating different type of terpenoids.</text>
</comment>
<dbReference type="Gene3D" id="3.40.1180.10">
    <property type="entry name" value="Decaprenyl diphosphate synthase-like"/>
    <property type="match status" value="1"/>
</dbReference>
<dbReference type="Pfam" id="PF01255">
    <property type="entry name" value="Prenyltransf"/>
    <property type="match status" value="1"/>
</dbReference>
<dbReference type="EC" id="2.5.1.-" evidence="2"/>
<reference evidence="4" key="1">
    <citation type="journal article" date="2019" name="Int. J. Syst. Evol. Microbiol.">
        <title>The Global Catalogue of Microorganisms (GCM) 10K type strain sequencing project: providing services to taxonomists for standard genome sequencing and annotation.</title>
        <authorList>
            <consortium name="The Broad Institute Genomics Platform"/>
            <consortium name="The Broad Institute Genome Sequencing Center for Infectious Disease"/>
            <person name="Wu L."/>
            <person name="Ma J."/>
        </authorList>
    </citation>
    <scope>NUCLEOTIDE SEQUENCE [LARGE SCALE GENOMIC DNA]</scope>
    <source>
        <strain evidence="4">CCUG 53915</strain>
    </source>
</reference>
<dbReference type="InterPro" id="IPR036424">
    <property type="entry name" value="UPP_synth-like_sf"/>
</dbReference>
<dbReference type="EMBL" id="JBHTLT010000047">
    <property type="protein sequence ID" value="MFD1205505.1"/>
    <property type="molecule type" value="Genomic_DNA"/>
</dbReference>
<keyword evidence="4" id="KW-1185">Reference proteome</keyword>
<feature type="binding site" evidence="2">
    <location>
        <position position="28"/>
    </location>
    <ligand>
        <name>substrate</name>
    </ligand>
</feature>
<dbReference type="SUPFAM" id="SSF64005">
    <property type="entry name" value="Undecaprenyl diphosphate synthase"/>
    <property type="match status" value="1"/>
</dbReference>
<accession>A0ABW3TXM4</accession>
<feature type="binding site" evidence="2">
    <location>
        <position position="198"/>
    </location>
    <ligand>
        <name>Mg(2+)</name>
        <dbReference type="ChEBI" id="CHEBI:18420"/>
    </ligand>
</feature>
<sequence length="232" mass="26850">MIPHHIAIMMDGNGRWGKRKGLTRSQGHYAGSKTMEKIIMDSLDIGVKVLTLYAFSSENWKRPEKEVHYLMELPVKFFKEKLPKFMENNIRVHVSGDIDNLPMRTKLAVQSSVNETKNNDALIVNFALNYGGRNEILFAVKEIIEGIKEEKLSISSINEELIENYLYTKGLPDPEIIIRTGGEKRLSNFLLWQSSKSELWFTDTYFPDFNKALLLQAIREVHKRKKRSNTDM</sequence>
<feature type="binding site" evidence="2">
    <location>
        <begin position="12"/>
        <end position="15"/>
    </location>
    <ligand>
        <name>substrate</name>
    </ligand>
</feature>
<comment type="subunit">
    <text evidence="2">Homodimer.</text>
</comment>
<dbReference type="NCBIfam" id="TIGR00055">
    <property type="entry name" value="uppS"/>
    <property type="match status" value="1"/>
</dbReference>
<keyword evidence="1 2" id="KW-0808">Transferase</keyword>
<feature type="binding site" evidence="2">
    <location>
        <position position="62"/>
    </location>
    <ligand>
        <name>substrate</name>
    </ligand>
</feature>
<feature type="binding site" evidence="2">
    <location>
        <begin position="185"/>
        <end position="187"/>
    </location>
    <ligand>
        <name>substrate</name>
    </ligand>
</feature>
<dbReference type="CDD" id="cd00475">
    <property type="entry name" value="Cis_IPPS"/>
    <property type="match status" value="1"/>
</dbReference>
<dbReference type="NCBIfam" id="NF011405">
    <property type="entry name" value="PRK14830.1"/>
    <property type="match status" value="1"/>
</dbReference>
<feature type="active site" evidence="2">
    <location>
        <position position="11"/>
    </location>
</feature>
<protein>
    <recommendedName>
        <fullName evidence="2">Isoprenyl transferase</fullName>
        <ecNumber evidence="2">2.5.1.-</ecNumber>
    </recommendedName>
</protein>
<comment type="similarity">
    <text evidence="2">Belongs to the UPP synthase family.</text>
</comment>
<feature type="binding site" evidence="2">
    <location>
        <position position="11"/>
    </location>
    <ligand>
        <name>Mg(2+)</name>
        <dbReference type="ChEBI" id="CHEBI:18420"/>
    </ligand>
</feature>
<evidence type="ECO:0000313" key="4">
    <source>
        <dbReference type="Proteomes" id="UP001597231"/>
    </source>
</evidence>
<feature type="binding site" evidence="2">
    <location>
        <position position="179"/>
    </location>
    <ligand>
        <name>substrate</name>
    </ligand>
</feature>
<feature type="active site" description="Proton acceptor" evidence="2">
    <location>
        <position position="59"/>
    </location>
</feature>
<feature type="binding site" evidence="2">
    <location>
        <position position="60"/>
    </location>
    <ligand>
        <name>substrate</name>
    </ligand>
</feature>
<dbReference type="PANTHER" id="PTHR10291:SF0">
    <property type="entry name" value="DEHYDRODOLICHYL DIPHOSPHATE SYNTHASE 2"/>
    <property type="match status" value="1"/>
</dbReference>